<evidence type="ECO:0000259" key="1">
    <source>
        <dbReference type="Pfam" id="PF00535"/>
    </source>
</evidence>
<dbReference type="InterPro" id="IPR001173">
    <property type="entry name" value="Glyco_trans_2-like"/>
</dbReference>
<dbReference type="PANTHER" id="PTHR22916">
    <property type="entry name" value="GLYCOSYLTRANSFERASE"/>
    <property type="match status" value="1"/>
</dbReference>
<organism evidence="2 3">
    <name type="scientific">Candidatus Liptonbacteria bacterium RIFCSPLOWO2_01_FULL_52_25</name>
    <dbReference type="NCBI Taxonomy" id="1798650"/>
    <lineage>
        <taxon>Bacteria</taxon>
        <taxon>Candidatus Liptoniibacteriota</taxon>
    </lineage>
</organism>
<dbReference type="AlphaFoldDB" id="A0A1G2CFI2"/>
<dbReference type="Pfam" id="PF00535">
    <property type="entry name" value="Glycos_transf_2"/>
    <property type="match status" value="1"/>
</dbReference>
<dbReference type="Proteomes" id="UP000178880">
    <property type="component" value="Unassembled WGS sequence"/>
</dbReference>
<dbReference type="SUPFAM" id="SSF53448">
    <property type="entry name" value="Nucleotide-diphospho-sugar transferases"/>
    <property type="match status" value="1"/>
</dbReference>
<dbReference type="EMBL" id="MHLA01000007">
    <property type="protein sequence ID" value="OGZ00153.1"/>
    <property type="molecule type" value="Genomic_DNA"/>
</dbReference>
<dbReference type="Gene3D" id="3.90.550.10">
    <property type="entry name" value="Spore Coat Polysaccharide Biosynthesis Protein SpsA, Chain A"/>
    <property type="match status" value="1"/>
</dbReference>
<comment type="caution">
    <text evidence="2">The sequence shown here is derived from an EMBL/GenBank/DDBJ whole genome shotgun (WGS) entry which is preliminary data.</text>
</comment>
<feature type="domain" description="Glycosyltransferase 2-like" evidence="1">
    <location>
        <begin position="6"/>
        <end position="142"/>
    </location>
</feature>
<sequence length="328" mass="37891">MPPRISLICVVLNVAKYIEETIKNIQAQTYDGWELLVIDGASVDGTQAIVEKYTKKDPRIKLFSEPDEGPWDATDKGVARAEGEFLMVVGGQDGFLDNEWFAKCLKIFDADKSVSLVWASTRGMSEDGKLLPEEHITYSYLMKPERRAKTALVIAQKMYKVIRDLIFLDPARRKILLKKVFSKTSIFRFNFYTRRSFPGGVPPQKEDWFKYWLDTGTPFSDQPICMSKKVYLDCVPQYRRGSGNLNDHRPALFYNFNSKGYLAYYVPILAGFGRTHPGNSGDRIPRVLYDSDDKYLQKLLDLRKRFLVNHEEMVFVDRDGNEVSRRKF</sequence>
<evidence type="ECO:0000313" key="3">
    <source>
        <dbReference type="Proteomes" id="UP000178880"/>
    </source>
</evidence>
<accession>A0A1G2CFI2</accession>
<protein>
    <recommendedName>
        <fullName evidence="1">Glycosyltransferase 2-like domain-containing protein</fullName>
    </recommendedName>
</protein>
<gene>
    <name evidence="2" type="ORF">A2945_00475</name>
</gene>
<dbReference type="PANTHER" id="PTHR22916:SF3">
    <property type="entry name" value="UDP-GLCNAC:BETAGAL BETA-1,3-N-ACETYLGLUCOSAMINYLTRANSFERASE-LIKE PROTEIN 1"/>
    <property type="match status" value="1"/>
</dbReference>
<dbReference type="GO" id="GO:0016758">
    <property type="term" value="F:hexosyltransferase activity"/>
    <property type="evidence" value="ECO:0007669"/>
    <property type="project" value="UniProtKB-ARBA"/>
</dbReference>
<evidence type="ECO:0000313" key="2">
    <source>
        <dbReference type="EMBL" id="OGZ00153.1"/>
    </source>
</evidence>
<proteinExistence type="predicted"/>
<name>A0A1G2CFI2_9BACT</name>
<dbReference type="STRING" id="1798650.A2945_00475"/>
<dbReference type="InterPro" id="IPR029044">
    <property type="entry name" value="Nucleotide-diphossugar_trans"/>
</dbReference>
<reference evidence="2 3" key="1">
    <citation type="journal article" date="2016" name="Nat. Commun.">
        <title>Thousands of microbial genomes shed light on interconnected biogeochemical processes in an aquifer system.</title>
        <authorList>
            <person name="Anantharaman K."/>
            <person name="Brown C.T."/>
            <person name="Hug L.A."/>
            <person name="Sharon I."/>
            <person name="Castelle C.J."/>
            <person name="Probst A.J."/>
            <person name="Thomas B.C."/>
            <person name="Singh A."/>
            <person name="Wilkins M.J."/>
            <person name="Karaoz U."/>
            <person name="Brodie E.L."/>
            <person name="Williams K.H."/>
            <person name="Hubbard S.S."/>
            <person name="Banfield J.F."/>
        </authorList>
    </citation>
    <scope>NUCLEOTIDE SEQUENCE [LARGE SCALE GENOMIC DNA]</scope>
</reference>